<evidence type="ECO:0000313" key="1">
    <source>
        <dbReference type="EMBL" id="MBK1832744.1"/>
    </source>
</evidence>
<dbReference type="CDD" id="cd02440">
    <property type="entry name" value="AdoMet_MTases"/>
    <property type="match status" value="1"/>
</dbReference>
<keyword evidence="2" id="KW-1185">Reference proteome</keyword>
<gene>
    <name evidence="1" type="ORF">JIN78_01610</name>
</gene>
<evidence type="ECO:0000313" key="2">
    <source>
        <dbReference type="Proteomes" id="UP000604083"/>
    </source>
</evidence>
<dbReference type="AlphaFoldDB" id="A0A934VJL9"/>
<dbReference type="Gene3D" id="3.40.50.150">
    <property type="entry name" value="Vaccinia Virus protein VP39"/>
    <property type="match status" value="1"/>
</dbReference>
<keyword evidence="1" id="KW-0489">Methyltransferase</keyword>
<dbReference type="InterPro" id="IPR010719">
    <property type="entry name" value="MnmM_MeTrfase"/>
</dbReference>
<name>A0A934VJL9_9BACT</name>
<organism evidence="1 2">
    <name type="scientific">Roseibacillus ishigakijimensis</name>
    <dbReference type="NCBI Taxonomy" id="454146"/>
    <lineage>
        <taxon>Bacteria</taxon>
        <taxon>Pseudomonadati</taxon>
        <taxon>Verrucomicrobiota</taxon>
        <taxon>Verrucomicrobiia</taxon>
        <taxon>Verrucomicrobiales</taxon>
        <taxon>Verrucomicrobiaceae</taxon>
        <taxon>Roseibacillus</taxon>
    </lineage>
</organism>
<sequence>MTVTEQAKEEVAAVLQEGERAIDGTMGNGWDTLFLAERVGPQGRVDAFDVQEAALASTSKRLMRAGLADRCRLHHCGHEEMARFVREPIAAAMFNLGYLPHSDKRVITRGETTLRALAAARDLLRVGGVLCVVCYRGHEGGMAEAQAVWQWAGTESALTVRQPAVFPEGDKPFLLLLVKEEASLTAANH</sequence>
<dbReference type="InterPro" id="IPR029063">
    <property type="entry name" value="SAM-dependent_MTases_sf"/>
</dbReference>
<dbReference type="GO" id="GO:0032259">
    <property type="term" value="P:methylation"/>
    <property type="evidence" value="ECO:0007669"/>
    <property type="project" value="UniProtKB-KW"/>
</dbReference>
<proteinExistence type="predicted"/>
<dbReference type="PANTHER" id="PTHR35276">
    <property type="entry name" value="S-ADENOSYL-L-METHIONINE-DEPENDENT METHYLTRANSFERASES SUPERFAMILY PROTEIN"/>
    <property type="match status" value="1"/>
</dbReference>
<dbReference type="RefSeq" id="WP_200390180.1">
    <property type="nucleotide sequence ID" value="NZ_JAENIO010000003.1"/>
</dbReference>
<dbReference type="Pfam" id="PF06962">
    <property type="entry name" value="rRNA_methylase"/>
    <property type="match status" value="1"/>
</dbReference>
<dbReference type="SUPFAM" id="SSF53335">
    <property type="entry name" value="S-adenosyl-L-methionine-dependent methyltransferases"/>
    <property type="match status" value="1"/>
</dbReference>
<accession>A0A934VJL9</accession>
<keyword evidence="1" id="KW-0808">Transferase</keyword>
<dbReference type="GO" id="GO:0008168">
    <property type="term" value="F:methyltransferase activity"/>
    <property type="evidence" value="ECO:0007669"/>
    <property type="project" value="UniProtKB-KW"/>
</dbReference>
<comment type="caution">
    <text evidence="1">The sequence shown here is derived from an EMBL/GenBank/DDBJ whole genome shotgun (WGS) entry which is preliminary data.</text>
</comment>
<dbReference type="EMBL" id="JAENIO010000003">
    <property type="protein sequence ID" value="MBK1832744.1"/>
    <property type="molecule type" value="Genomic_DNA"/>
</dbReference>
<reference evidence="1" key="1">
    <citation type="submission" date="2021-01" db="EMBL/GenBank/DDBJ databases">
        <title>Modified the classification status of verrucomicrobia.</title>
        <authorList>
            <person name="Feng X."/>
        </authorList>
    </citation>
    <scope>NUCLEOTIDE SEQUENCE</scope>
    <source>
        <strain evidence="1">KCTC 12986</strain>
    </source>
</reference>
<dbReference type="PANTHER" id="PTHR35276:SF1">
    <property type="entry name" value="TRNA (MNM(5)S(2)U34)-METHYLTRANSFERASE, CHLOROPLASTIC"/>
    <property type="match status" value="1"/>
</dbReference>
<protein>
    <submittedName>
        <fullName evidence="1">Methyltransferase domain-containing protein</fullName>
    </submittedName>
</protein>
<dbReference type="Proteomes" id="UP000604083">
    <property type="component" value="Unassembled WGS sequence"/>
</dbReference>